<dbReference type="AlphaFoldDB" id="A0AAC9LEK5"/>
<name>A0AAC9LEK5_9PSEU</name>
<evidence type="ECO:0000256" key="5">
    <source>
        <dbReference type="ARBA" id="ARBA00023002"/>
    </source>
</evidence>
<evidence type="ECO:0000256" key="2">
    <source>
        <dbReference type="ARBA" id="ARBA00008072"/>
    </source>
</evidence>
<dbReference type="PANTHER" id="PTHR43350:SF19">
    <property type="entry name" value="D-GULOSIDE 3-DEHYDROGENASE"/>
    <property type="match status" value="1"/>
</dbReference>
<reference evidence="8" key="1">
    <citation type="submission" date="2016-06" db="EMBL/GenBank/DDBJ databases">
        <title>Complete genome sequence of Actinoalloteichus fjordicus DSM 46855 (=ADI127-17), type strain of the new species Actinoalloteichus fjordicus.</title>
        <authorList>
            <person name="Ruckert C."/>
            <person name="Nouioui I."/>
            <person name="Willmese J."/>
            <person name="van Wezel G."/>
            <person name="Klenk H.-P."/>
            <person name="Kalinowski J."/>
            <person name="Zotchev S.B."/>
        </authorList>
    </citation>
    <scope>NUCLEOTIDE SEQUENCE [LARGE SCALE GENOMIC DNA]</scope>
    <source>
        <strain evidence="8">ADI127-7</strain>
    </source>
</reference>
<protein>
    <submittedName>
        <fullName evidence="7">Theronine dehydrogenase-like Zn-dependent dehydrogenase</fullName>
        <ecNumber evidence="7">1.1.1.-</ecNumber>
    </submittedName>
</protein>
<evidence type="ECO:0000313" key="8">
    <source>
        <dbReference type="Proteomes" id="UP000185511"/>
    </source>
</evidence>
<keyword evidence="3" id="KW-0479">Metal-binding</keyword>
<dbReference type="EC" id="1.1.1.-" evidence="7"/>
<proteinExistence type="inferred from homology"/>
<sequence>MNRAAGIDPVATKPAAVSISGTGTHRAIVRTATATALAVADRPTIIPGPGELSIATEVAGVCGTDIQLLRGLRADPATVIGHEGIGRIAAVGVGTDPELTAGTLVVINPTHPTEPSFLLGHNIDGLWQERTLVPATAVRGGLVLPLPATTDPGLAPLLEPLAVAGYALEAFAPFDVRTLVIIGDGTVGHLAVRAARRRLGPAVRTVLVHHTPAGLRFSEAGRHRADVLVDHGRLTDLRPGPGGVAVLLATPRDATIRALDAVLAMPLDGGLVIDVVGGLPPGTRSAMLPGVDLVALRAANCGGLPDPIAIASVTSAAGRRVRILGHRGVANRHLLDAAAELARDPERYRELVTHETDLDGAVGVLRLLARSRNRVVDGRRLVKLAIRFTAGRVAGRHPDVPR</sequence>
<dbReference type="InterPro" id="IPR011032">
    <property type="entry name" value="GroES-like_sf"/>
</dbReference>
<dbReference type="Gene3D" id="3.90.180.10">
    <property type="entry name" value="Medium-chain alcohol dehydrogenases, catalytic domain"/>
    <property type="match status" value="1"/>
</dbReference>
<dbReference type="RefSeq" id="WP_198042804.1">
    <property type="nucleotide sequence ID" value="NZ_CP016076.1"/>
</dbReference>
<feature type="domain" description="Alcohol dehydrogenase-like N-terminal" evidence="6">
    <location>
        <begin position="48"/>
        <end position="137"/>
    </location>
</feature>
<evidence type="ECO:0000256" key="1">
    <source>
        <dbReference type="ARBA" id="ARBA00001947"/>
    </source>
</evidence>
<evidence type="ECO:0000313" key="7">
    <source>
        <dbReference type="EMBL" id="APU16231.1"/>
    </source>
</evidence>
<dbReference type="InterPro" id="IPR013154">
    <property type="entry name" value="ADH-like_N"/>
</dbReference>
<dbReference type="Gene3D" id="3.40.50.720">
    <property type="entry name" value="NAD(P)-binding Rossmann-like Domain"/>
    <property type="match status" value="1"/>
</dbReference>
<dbReference type="GO" id="GO:0016491">
    <property type="term" value="F:oxidoreductase activity"/>
    <property type="evidence" value="ECO:0007669"/>
    <property type="project" value="UniProtKB-KW"/>
</dbReference>
<evidence type="ECO:0000256" key="4">
    <source>
        <dbReference type="ARBA" id="ARBA00022833"/>
    </source>
</evidence>
<comment type="similarity">
    <text evidence="2">Belongs to the zinc-containing alcohol dehydrogenase family.</text>
</comment>
<keyword evidence="4" id="KW-0862">Zinc</keyword>
<dbReference type="KEGG" id="acad:UA74_21030"/>
<dbReference type="Pfam" id="PF08240">
    <property type="entry name" value="ADH_N"/>
    <property type="match status" value="1"/>
</dbReference>
<dbReference type="PANTHER" id="PTHR43350">
    <property type="entry name" value="NAD-DEPENDENT ALCOHOL DEHYDROGENASE"/>
    <property type="match status" value="1"/>
</dbReference>
<dbReference type="SUPFAM" id="SSF50129">
    <property type="entry name" value="GroES-like"/>
    <property type="match status" value="1"/>
</dbReference>
<evidence type="ECO:0000256" key="3">
    <source>
        <dbReference type="ARBA" id="ARBA00022723"/>
    </source>
</evidence>
<dbReference type="Proteomes" id="UP000185511">
    <property type="component" value="Chromosome"/>
</dbReference>
<evidence type="ECO:0000259" key="6">
    <source>
        <dbReference type="Pfam" id="PF08240"/>
    </source>
</evidence>
<keyword evidence="8" id="KW-1185">Reference proteome</keyword>
<accession>A0AAC9LEK5</accession>
<gene>
    <name evidence="7" type="ORF">UA74_21030</name>
</gene>
<keyword evidence="5 7" id="KW-0560">Oxidoreductase</keyword>
<dbReference type="EMBL" id="CP016076">
    <property type="protein sequence ID" value="APU16231.1"/>
    <property type="molecule type" value="Genomic_DNA"/>
</dbReference>
<dbReference type="GO" id="GO:0046872">
    <property type="term" value="F:metal ion binding"/>
    <property type="evidence" value="ECO:0007669"/>
    <property type="project" value="UniProtKB-KW"/>
</dbReference>
<organism evidence="7 8">
    <name type="scientific">Actinoalloteichus fjordicus</name>
    <dbReference type="NCBI Taxonomy" id="1612552"/>
    <lineage>
        <taxon>Bacteria</taxon>
        <taxon>Bacillati</taxon>
        <taxon>Actinomycetota</taxon>
        <taxon>Actinomycetes</taxon>
        <taxon>Pseudonocardiales</taxon>
        <taxon>Pseudonocardiaceae</taxon>
        <taxon>Actinoalloteichus</taxon>
    </lineage>
</organism>
<comment type="cofactor">
    <cofactor evidence="1">
        <name>Zn(2+)</name>
        <dbReference type="ChEBI" id="CHEBI:29105"/>
    </cofactor>
</comment>